<protein>
    <submittedName>
        <fullName evidence="1">Uncharacterized protein</fullName>
    </submittedName>
</protein>
<organism evidence="1 2">
    <name type="scientific">Manihot esculenta</name>
    <name type="common">Cassava</name>
    <name type="synonym">Jatropha manihot</name>
    <dbReference type="NCBI Taxonomy" id="3983"/>
    <lineage>
        <taxon>Eukaryota</taxon>
        <taxon>Viridiplantae</taxon>
        <taxon>Streptophyta</taxon>
        <taxon>Embryophyta</taxon>
        <taxon>Tracheophyta</taxon>
        <taxon>Spermatophyta</taxon>
        <taxon>Magnoliopsida</taxon>
        <taxon>eudicotyledons</taxon>
        <taxon>Gunneridae</taxon>
        <taxon>Pentapetalae</taxon>
        <taxon>rosids</taxon>
        <taxon>fabids</taxon>
        <taxon>Malpighiales</taxon>
        <taxon>Euphorbiaceae</taxon>
        <taxon>Crotonoideae</taxon>
        <taxon>Manihoteae</taxon>
        <taxon>Manihot</taxon>
    </lineage>
</organism>
<dbReference type="EMBL" id="CM004398">
    <property type="protein sequence ID" value="KAG8642655.1"/>
    <property type="molecule type" value="Genomic_DNA"/>
</dbReference>
<comment type="caution">
    <text evidence="1">The sequence shown here is derived from an EMBL/GenBank/DDBJ whole genome shotgun (WGS) entry which is preliminary data.</text>
</comment>
<proteinExistence type="predicted"/>
<evidence type="ECO:0000313" key="1">
    <source>
        <dbReference type="EMBL" id="KAG8642655.1"/>
    </source>
</evidence>
<keyword evidence="2" id="KW-1185">Reference proteome</keyword>
<reference evidence="2" key="1">
    <citation type="journal article" date="2016" name="Nat. Biotechnol.">
        <title>Sequencing wild and cultivated cassava and related species reveals extensive interspecific hybridization and genetic diversity.</title>
        <authorList>
            <person name="Bredeson J.V."/>
            <person name="Lyons J.B."/>
            <person name="Prochnik S.E."/>
            <person name="Wu G.A."/>
            <person name="Ha C.M."/>
            <person name="Edsinger-Gonzales E."/>
            <person name="Grimwood J."/>
            <person name="Schmutz J."/>
            <person name="Rabbi I.Y."/>
            <person name="Egesi C."/>
            <person name="Nauluvula P."/>
            <person name="Lebot V."/>
            <person name="Ndunguru J."/>
            <person name="Mkamilo G."/>
            <person name="Bart R.S."/>
            <person name="Setter T.L."/>
            <person name="Gleadow R.M."/>
            <person name="Kulakow P."/>
            <person name="Ferguson M.E."/>
            <person name="Rounsley S."/>
            <person name="Rokhsar D.S."/>
        </authorList>
    </citation>
    <scope>NUCLEOTIDE SEQUENCE [LARGE SCALE GENOMIC DNA]</scope>
    <source>
        <strain evidence="2">cv. AM560-2</strain>
    </source>
</reference>
<evidence type="ECO:0000313" key="2">
    <source>
        <dbReference type="Proteomes" id="UP000091857"/>
    </source>
</evidence>
<gene>
    <name evidence="1" type="ORF">MANES_12G107650v8</name>
</gene>
<accession>A0ACB7GQZ3</accession>
<dbReference type="Proteomes" id="UP000091857">
    <property type="component" value="Chromosome 12"/>
</dbReference>
<sequence length="46" mass="5645">MVVVEWLKHEKQQNWMNFGVEKQSSFHVFNFRLQVIKFTYQNLGLD</sequence>
<name>A0ACB7GQZ3_MANES</name>